<protein>
    <submittedName>
        <fullName evidence="2">N-acetylglutamate synthase, GNAT family</fullName>
    </submittedName>
</protein>
<name>A0A1M6L420_9FIRM</name>
<dbReference type="CDD" id="cd04301">
    <property type="entry name" value="NAT_SF"/>
    <property type="match status" value="1"/>
</dbReference>
<dbReference type="RefSeq" id="WP_072965376.1">
    <property type="nucleotide sequence ID" value="NZ_FRAJ01000003.1"/>
</dbReference>
<dbReference type="STRING" id="1121266.SAMN02745883_00064"/>
<dbReference type="InterPro" id="IPR000182">
    <property type="entry name" value="GNAT_dom"/>
</dbReference>
<dbReference type="PROSITE" id="PS51186">
    <property type="entry name" value="GNAT"/>
    <property type="match status" value="1"/>
</dbReference>
<gene>
    <name evidence="2" type="ORF">SAMN02745883_00064</name>
</gene>
<sequence>MIKIEIPSEKDKICISNLLYECKYKEINLDEKINNSMAVYDGNDLIGFASYIYVEDDNMGIIDIIAVKEEFRGQYIGDGLIKALLNLADKRGISKIYVISDSVNSLFFKKVGFTKRNGSVYKNLRKYLSLNYDEGNIEIFEAKLPDFFNKSCKSNL</sequence>
<proteinExistence type="predicted"/>
<evidence type="ECO:0000259" key="1">
    <source>
        <dbReference type="PROSITE" id="PS51186"/>
    </source>
</evidence>
<feature type="domain" description="N-acetyltransferase" evidence="1">
    <location>
        <begin position="2"/>
        <end position="133"/>
    </location>
</feature>
<dbReference type="AlphaFoldDB" id="A0A1M6L420"/>
<dbReference type="Proteomes" id="UP000184082">
    <property type="component" value="Unassembled WGS sequence"/>
</dbReference>
<keyword evidence="3" id="KW-1185">Reference proteome</keyword>
<evidence type="ECO:0000313" key="2">
    <source>
        <dbReference type="EMBL" id="SHJ65948.1"/>
    </source>
</evidence>
<dbReference type="Pfam" id="PF00583">
    <property type="entry name" value="Acetyltransf_1"/>
    <property type="match status" value="1"/>
</dbReference>
<dbReference type="SUPFAM" id="SSF55729">
    <property type="entry name" value="Acyl-CoA N-acyltransferases (Nat)"/>
    <property type="match status" value="1"/>
</dbReference>
<dbReference type="InterPro" id="IPR016181">
    <property type="entry name" value="Acyl_CoA_acyltransferase"/>
</dbReference>
<dbReference type="EMBL" id="FRAJ01000003">
    <property type="protein sequence ID" value="SHJ65948.1"/>
    <property type="molecule type" value="Genomic_DNA"/>
</dbReference>
<dbReference type="Gene3D" id="3.40.630.30">
    <property type="match status" value="1"/>
</dbReference>
<reference evidence="2 3" key="1">
    <citation type="submission" date="2016-11" db="EMBL/GenBank/DDBJ databases">
        <authorList>
            <person name="Jaros S."/>
            <person name="Januszkiewicz K."/>
            <person name="Wedrychowicz H."/>
        </authorList>
    </citation>
    <scope>NUCLEOTIDE SEQUENCE [LARGE SCALE GENOMIC DNA]</scope>
    <source>
        <strain evidence="2 3">DSM 14501</strain>
    </source>
</reference>
<dbReference type="GO" id="GO:0016747">
    <property type="term" value="F:acyltransferase activity, transferring groups other than amino-acyl groups"/>
    <property type="evidence" value="ECO:0007669"/>
    <property type="project" value="InterPro"/>
</dbReference>
<organism evidence="2 3">
    <name type="scientific">Caminicella sporogenes DSM 14501</name>
    <dbReference type="NCBI Taxonomy" id="1121266"/>
    <lineage>
        <taxon>Bacteria</taxon>
        <taxon>Bacillati</taxon>
        <taxon>Bacillota</taxon>
        <taxon>Clostridia</taxon>
        <taxon>Peptostreptococcales</taxon>
        <taxon>Caminicellaceae</taxon>
        <taxon>Caminicella</taxon>
    </lineage>
</organism>
<evidence type="ECO:0000313" key="3">
    <source>
        <dbReference type="Proteomes" id="UP000184082"/>
    </source>
</evidence>
<accession>A0A1M6L420</accession>